<dbReference type="SUPFAM" id="SSF53649">
    <property type="entry name" value="Alkaline phosphatase-like"/>
    <property type="match status" value="1"/>
</dbReference>
<evidence type="ECO:0000313" key="6">
    <source>
        <dbReference type="EMBL" id="ARN56194.1"/>
    </source>
</evidence>
<dbReference type="InterPro" id="IPR050738">
    <property type="entry name" value="Sulfatase"/>
</dbReference>
<keyword evidence="4" id="KW-0106">Calcium</keyword>
<dbReference type="GO" id="GO:0004065">
    <property type="term" value="F:arylsulfatase activity"/>
    <property type="evidence" value="ECO:0007669"/>
    <property type="project" value="UniProtKB-EC"/>
</dbReference>
<protein>
    <submittedName>
        <fullName evidence="6">Arylsulfatase</fullName>
        <ecNumber evidence="6">3.1.6.1</ecNumber>
    </submittedName>
</protein>
<dbReference type="PROSITE" id="PS00523">
    <property type="entry name" value="SULFATASE_1"/>
    <property type="match status" value="1"/>
</dbReference>
<dbReference type="PANTHER" id="PTHR42693">
    <property type="entry name" value="ARYLSULFATASE FAMILY MEMBER"/>
    <property type="match status" value="1"/>
</dbReference>
<reference evidence="7" key="1">
    <citation type="submission" date="2017-04" db="EMBL/GenBank/DDBJ databases">
        <title>Comparative genomics and description of representatives of a novel lineage of planctomycetes thriving in anoxic sediments.</title>
        <authorList>
            <person name="Spring S."/>
            <person name="Bunk B."/>
            <person name="Sproer C."/>
        </authorList>
    </citation>
    <scope>NUCLEOTIDE SEQUENCE [LARGE SCALE GENOMIC DNA]</scope>
    <source>
        <strain evidence="7">ST-PulAB-D4</strain>
    </source>
</reference>
<dbReference type="GO" id="GO:0046872">
    <property type="term" value="F:metal ion binding"/>
    <property type="evidence" value="ECO:0007669"/>
    <property type="project" value="UniProtKB-KW"/>
</dbReference>
<dbReference type="EC" id="3.1.6.1" evidence="6"/>
<dbReference type="InterPro" id="IPR024607">
    <property type="entry name" value="Sulfatase_CS"/>
</dbReference>
<keyword evidence="2" id="KW-0479">Metal-binding</keyword>
<dbReference type="Pfam" id="PF00884">
    <property type="entry name" value="Sulfatase"/>
    <property type="match status" value="1"/>
</dbReference>
<dbReference type="AlphaFoldDB" id="A0A1W6LKD6"/>
<dbReference type="STRING" id="1941349.STSP1_00567"/>
<sequence length="74" mass="8030">MGCFGAEGFETPNLDKMAAEGMRFTDFHVSQSVCSPSRAALMTGCYHPRVGISKALFPHVNRGLKPKEETLGTI</sequence>
<evidence type="ECO:0000256" key="4">
    <source>
        <dbReference type="ARBA" id="ARBA00022837"/>
    </source>
</evidence>
<name>A0A1W6LKD6_9BACT</name>
<evidence type="ECO:0000256" key="1">
    <source>
        <dbReference type="ARBA" id="ARBA00008779"/>
    </source>
</evidence>
<dbReference type="Gene3D" id="3.40.720.10">
    <property type="entry name" value="Alkaline Phosphatase, subunit A"/>
    <property type="match status" value="1"/>
</dbReference>
<dbReference type="Proteomes" id="UP000193334">
    <property type="component" value="Chromosome"/>
</dbReference>
<dbReference type="KEGG" id="pbp:STSP1_00567"/>
<keyword evidence="7" id="KW-1185">Reference proteome</keyword>
<evidence type="ECO:0000313" key="7">
    <source>
        <dbReference type="Proteomes" id="UP000193334"/>
    </source>
</evidence>
<dbReference type="RefSeq" id="WP_226997499.1">
    <property type="nucleotide sequence ID" value="NZ_CP021023.1"/>
</dbReference>
<feature type="domain" description="Sulfatase N-terminal" evidence="5">
    <location>
        <begin position="1"/>
        <end position="73"/>
    </location>
</feature>
<evidence type="ECO:0000256" key="2">
    <source>
        <dbReference type="ARBA" id="ARBA00022723"/>
    </source>
</evidence>
<dbReference type="InterPro" id="IPR017850">
    <property type="entry name" value="Alkaline_phosphatase_core_sf"/>
</dbReference>
<dbReference type="PANTHER" id="PTHR42693:SF53">
    <property type="entry name" value="ENDO-4-O-SULFATASE"/>
    <property type="match status" value="1"/>
</dbReference>
<dbReference type="InterPro" id="IPR000917">
    <property type="entry name" value="Sulfatase_N"/>
</dbReference>
<comment type="similarity">
    <text evidence="1">Belongs to the sulfatase family.</text>
</comment>
<evidence type="ECO:0000256" key="3">
    <source>
        <dbReference type="ARBA" id="ARBA00022801"/>
    </source>
</evidence>
<organism evidence="6 7">
    <name type="scientific">Sedimentisphaera salicampi</name>
    <dbReference type="NCBI Taxonomy" id="1941349"/>
    <lineage>
        <taxon>Bacteria</taxon>
        <taxon>Pseudomonadati</taxon>
        <taxon>Planctomycetota</taxon>
        <taxon>Phycisphaerae</taxon>
        <taxon>Sedimentisphaerales</taxon>
        <taxon>Sedimentisphaeraceae</taxon>
        <taxon>Sedimentisphaera</taxon>
    </lineage>
</organism>
<accession>A0A1W6LKD6</accession>
<evidence type="ECO:0000259" key="5">
    <source>
        <dbReference type="Pfam" id="PF00884"/>
    </source>
</evidence>
<gene>
    <name evidence="6" type="primary">atsA_10</name>
    <name evidence="6" type="ORF">STSP1_00567</name>
</gene>
<keyword evidence="3 6" id="KW-0378">Hydrolase</keyword>
<dbReference type="EMBL" id="CP021023">
    <property type="protein sequence ID" value="ARN56194.1"/>
    <property type="molecule type" value="Genomic_DNA"/>
</dbReference>
<proteinExistence type="inferred from homology"/>